<evidence type="ECO:0000313" key="4">
    <source>
        <dbReference type="Proteomes" id="UP001175000"/>
    </source>
</evidence>
<evidence type="ECO:0000256" key="2">
    <source>
        <dbReference type="SAM" id="SignalP"/>
    </source>
</evidence>
<evidence type="ECO:0008006" key="5">
    <source>
        <dbReference type="Google" id="ProtNLM"/>
    </source>
</evidence>
<dbReference type="Pfam" id="PF07470">
    <property type="entry name" value="Glyco_hydro_88"/>
    <property type="match status" value="1"/>
</dbReference>
<comment type="caution">
    <text evidence="3">The sequence shown here is derived from an EMBL/GenBank/DDBJ whole genome shotgun (WGS) entry which is preliminary data.</text>
</comment>
<keyword evidence="4" id="KW-1185">Reference proteome</keyword>
<dbReference type="AlphaFoldDB" id="A0AA40CCU8"/>
<dbReference type="SUPFAM" id="SSF48208">
    <property type="entry name" value="Six-hairpin glycosidases"/>
    <property type="match status" value="1"/>
</dbReference>
<dbReference type="GO" id="GO:0016787">
    <property type="term" value="F:hydrolase activity"/>
    <property type="evidence" value="ECO:0007669"/>
    <property type="project" value="UniProtKB-KW"/>
</dbReference>
<keyword evidence="1" id="KW-0378">Hydrolase</keyword>
<protein>
    <recommendedName>
        <fullName evidence="5">Six-hairpin glycosidase</fullName>
    </recommendedName>
</protein>
<reference evidence="3" key="1">
    <citation type="submission" date="2023-06" db="EMBL/GenBank/DDBJ databases">
        <title>Genome-scale phylogeny and comparative genomics of the fungal order Sordariales.</title>
        <authorList>
            <consortium name="Lawrence Berkeley National Laboratory"/>
            <person name="Hensen N."/>
            <person name="Bonometti L."/>
            <person name="Westerberg I."/>
            <person name="Brannstrom I.O."/>
            <person name="Guillou S."/>
            <person name="Cros-Aarteil S."/>
            <person name="Calhoun S."/>
            <person name="Haridas S."/>
            <person name="Kuo A."/>
            <person name="Mondo S."/>
            <person name="Pangilinan J."/>
            <person name="Riley R."/>
            <person name="Labutti K."/>
            <person name="Andreopoulos B."/>
            <person name="Lipzen A."/>
            <person name="Chen C."/>
            <person name="Yanf M."/>
            <person name="Daum C."/>
            <person name="Ng V."/>
            <person name="Clum A."/>
            <person name="Steindorff A."/>
            <person name="Ohm R."/>
            <person name="Martin F."/>
            <person name="Silar P."/>
            <person name="Natvig D."/>
            <person name="Lalanne C."/>
            <person name="Gautier V."/>
            <person name="Ament-Velasquez S.L."/>
            <person name="Kruys A."/>
            <person name="Hutchinson M.I."/>
            <person name="Powell A.J."/>
            <person name="Barry K."/>
            <person name="Miller A.N."/>
            <person name="Grigoriev I.V."/>
            <person name="Debuchy R."/>
            <person name="Gladieux P."/>
            <person name="Thoren M.H."/>
            <person name="Johannesson H."/>
        </authorList>
    </citation>
    <scope>NUCLEOTIDE SEQUENCE</scope>
    <source>
        <strain evidence="3">CBS 606.72</strain>
    </source>
</reference>
<evidence type="ECO:0000313" key="3">
    <source>
        <dbReference type="EMBL" id="KAK0634131.1"/>
    </source>
</evidence>
<dbReference type="Proteomes" id="UP001175000">
    <property type="component" value="Unassembled WGS sequence"/>
</dbReference>
<proteinExistence type="predicted"/>
<dbReference type="EMBL" id="JAULSU010000001">
    <property type="protein sequence ID" value="KAK0634131.1"/>
    <property type="molecule type" value="Genomic_DNA"/>
</dbReference>
<evidence type="ECO:0000256" key="1">
    <source>
        <dbReference type="ARBA" id="ARBA00022801"/>
    </source>
</evidence>
<name>A0AA40CCU8_9PEZI</name>
<accession>A0AA40CCU8</accession>
<dbReference type="PANTHER" id="PTHR41814:SF1">
    <property type="entry name" value="CELLULASE"/>
    <property type="match status" value="1"/>
</dbReference>
<organism evidence="3 4">
    <name type="scientific">Immersiella caudata</name>
    <dbReference type="NCBI Taxonomy" id="314043"/>
    <lineage>
        <taxon>Eukaryota</taxon>
        <taxon>Fungi</taxon>
        <taxon>Dikarya</taxon>
        <taxon>Ascomycota</taxon>
        <taxon>Pezizomycotina</taxon>
        <taxon>Sordariomycetes</taxon>
        <taxon>Sordariomycetidae</taxon>
        <taxon>Sordariales</taxon>
        <taxon>Lasiosphaeriaceae</taxon>
        <taxon>Immersiella</taxon>
    </lineage>
</organism>
<dbReference type="InterPro" id="IPR012341">
    <property type="entry name" value="6hp_glycosidase-like_sf"/>
</dbReference>
<feature type="signal peptide" evidence="2">
    <location>
        <begin position="1"/>
        <end position="23"/>
    </location>
</feature>
<dbReference type="InterPro" id="IPR010905">
    <property type="entry name" value="Glyco_hydro_88"/>
</dbReference>
<keyword evidence="2" id="KW-0732">Signal</keyword>
<sequence>MARFRPIHSFLSILLSTASLVVAAPHVNAGFDAFEAAQVMINLASKSWEWGTAAQALLELYNPELSVFGANPFPNGNVPTADPAATFALRYAKQFISAMGQILVPDDAVGDPASLGVSAVMIGKTESAYQQAAARQADFLLNIAPKYSNGAISHRTEVAELWADNMAMSFPFLAYLAVETNDPNLMTTTFNQCRLQRDVLKVSWFLNWRHIIGPSGARDEGLWSTGNGWAGYGLVRVLHTMQKWPRSAGMTSEITQLKTWIKEILDGALLSGFDDGLLRNYLNDDGWFGEVAGTALLSAVAYRMAVNDPAMFPQRYITWADTNRQAIARHQRSDGIFSPAVNPYNWHDRNKYTTGSPEAQAFAIHLYTAYRDCVLANVCTTPASPSPTTISAGSAARL</sequence>
<dbReference type="Gene3D" id="1.50.10.10">
    <property type="match status" value="1"/>
</dbReference>
<gene>
    <name evidence="3" type="ORF">B0T14DRAFT_534086</name>
</gene>
<dbReference type="PANTHER" id="PTHR41814">
    <property type="entry name" value="EXPRESSED PROTEIN"/>
    <property type="match status" value="1"/>
</dbReference>
<dbReference type="InterPro" id="IPR008928">
    <property type="entry name" value="6-hairpin_glycosidase_sf"/>
</dbReference>
<dbReference type="GO" id="GO:0005975">
    <property type="term" value="P:carbohydrate metabolic process"/>
    <property type="evidence" value="ECO:0007669"/>
    <property type="project" value="InterPro"/>
</dbReference>
<feature type="chain" id="PRO_5041354832" description="Six-hairpin glycosidase" evidence="2">
    <location>
        <begin position="24"/>
        <end position="398"/>
    </location>
</feature>